<dbReference type="Pfam" id="PF07727">
    <property type="entry name" value="RVT_2"/>
    <property type="match status" value="1"/>
</dbReference>
<evidence type="ECO:0000259" key="4">
    <source>
        <dbReference type="Pfam" id="PF13976"/>
    </source>
</evidence>
<dbReference type="EMBL" id="BKCJ010004497">
    <property type="protein sequence ID" value="GEU61402.1"/>
    <property type="molecule type" value="Genomic_DNA"/>
</dbReference>
<reference evidence="5" key="1">
    <citation type="journal article" date="2019" name="Sci. Rep.">
        <title>Draft genome of Tanacetum cinerariifolium, the natural source of mosquito coil.</title>
        <authorList>
            <person name="Yamashiro T."/>
            <person name="Shiraishi A."/>
            <person name="Satake H."/>
            <person name="Nakayama K."/>
        </authorList>
    </citation>
    <scope>NUCLEOTIDE SEQUENCE</scope>
</reference>
<feature type="coiled-coil region" evidence="1">
    <location>
        <begin position="7"/>
        <end position="34"/>
    </location>
</feature>
<name>A0A6L2LLQ5_TANCI</name>
<dbReference type="Pfam" id="PF13976">
    <property type="entry name" value="gag_pre-integrs"/>
    <property type="match status" value="1"/>
</dbReference>
<feature type="region of interest" description="Disordered" evidence="2">
    <location>
        <begin position="161"/>
        <end position="184"/>
    </location>
</feature>
<protein>
    <submittedName>
        <fullName evidence="5">Uncharacterized mitochondrial protein AtMg00810-like</fullName>
    </submittedName>
</protein>
<organism evidence="5">
    <name type="scientific">Tanacetum cinerariifolium</name>
    <name type="common">Dalmatian daisy</name>
    <name type="synonym">Chrysanthemum cinerariifolium</name>
    <dbReference type="NCBI Taxonomy" id="118510"/>
    <lineage>
        <taxon>Eukaryota</taxon>
        <taxon>Viridiplantae</taxon>
        <taxon>Streptophyta</taxon>
        <taxon>Embryophyta</taxon>
        <taxon>Tracheophyta</taxon>
        <taxon>Spermatophyta</taxon>
        <taxon>Magnoliopsida</taxon>
        <taxon>eudicotyledons</taxon>
        <taxon>Gunneridae</taxon>
        <taxon>Pentapetalae</taxon>
        <taxon>asterids</taxon>
        <taxon>campanulids</taxon>
        <taxon>Asterales</taxon>
        <taxon>Asteraceae</taxon>
        <taxon>Asteroideae</taxon>
        <taxon>Anthemideae</taxon>
        <taxon>Anthemidinae</taxon>
        <taxon>Tanacetum</taxon>
    </lineage>
</organism>
<feature type="domain" description="Reverse transcriptase Ty1/copia-type" evidence="3">
    <location>
        <begin position="588"/>
        <end position="665"/>
    </location>
</feature>
<accession>A0A6L2LLQ5</accession>
<feature type="domain" description="GAG-pre-integrase" evidence="4">
    <location>
        <begin position="330"/>
        <end position="378"/>
    </location>
</feature>
<dbReference type="PANTHER" id="PTHR11439:SF495">
    <property type="entry name" value="REVERSE TRANSCRIPTASE, RNA-DEPENDENT DNA POLYMERASE-RELATED"/>
    <property type="match status" value="1"/>
</dbReference>
<sequence>MLRDNALLDLRKKFKKAEQERDDLKLKLDKFQTSSKNLSQLLASQTSNKTRLGYDNQVFTSSVFDSDEIFSSESNVSMTTSPVYHRYKSGEGYHVVPPPYTGIFMPSKPNLVFHDAPTVNETVPTAFNIEPSTTKPIQDLSQSNRPSALIIKDWVSDSEDDSEVENPILPDNLKTDISKSKGHRNNRNRKACFVCKSLTHLIKDCDYYEKKMVQKLIRNYALRGNHQHYARMTHPNPQRDVVPTSVLTRSRLILLTVARPVNTAVPQTKVHHQRPTKHGVNKIHLPLRRPINLRPSSQASNFTQKVTTTKSPQLPDENHVLLSVLRENNMYNVDLKNIVPSGDLTCLFAKAALDESNLWHKRIGHINFKTMNKLVKDSSRPIPFWAEVVNTACYVQNRVLVTKPQNKIPYELLLGRTPGIGFMRPFGYPVTIHNTLDPLGKFDRKADEGFLVGYSVSRSRPTWLFDIDTLTKSMNYQPVITGNQPNSSTDHQNTNDDATFEVKEPKFEVKKPESQVHVSPSSSVKTKKRDDKTTRESKGKSLVEFATGPSNTTVSLTIGKSSYVDPSQYPDDPNMPALEDITYSDDKEDVGFEDLDYPNKLYKVVKALYGLHQAPRAWYETLANYLLENGFHRGQIDQTLFIKKKKGDILLVHVYVDDIIFGSTNKDFKAEARWIFISQDKYVAEILRKFGLTIKKLASTPIDTEKPLLKDPDGEDVDVHTYMSMIGSLMYLTSSRQDIMFDVCACAPFQVTPKASHLHAFKRIFRYLKGKPHLGLWYPKDSPFNLVSYSNSDYAGASLDRKSKT</sequence>
<evidence type="ECO:0000256" key="1">
    <source>
        <dbReference type="SAM" id="Coils"/>
    </source>
</evidence>
<dbReference type="PANTHER" id="PTHR11439">
    <property type="entry name" value="GAG-POL-RELATED RETROTRANSPOSON"/>
    <property type="match status" value="1"/>
</dbReference>
<dbReference type="SUPFAM" id="SSF56672">
    <property type="entry name" value="DNA/RNA polymerases"/>
    <property type="match status" value="1"/>
</dbReference>
<keyword evidence="1" id="KW-0175">Coiled coil</keyword>
<evidence type="ECO:0000313" key="5">
    <source>
        <dbReference type="EMBL" id="GEU61402.1"/>
    </source>
</evidence>
<feature type="compositionally biased region" description="Basic and acidic residues" evidence="2">
    <location>
        <begin position="528"/>
        <end position="541"/>
    </location>
</feature>
<evidence type="ECO:0000256" key="2">
    <source>
        <dbReference type="SAM" id="MobiDB-lite"/>
    </source>
</evidence>
<dbReference type="InterPro" id="IPR025724">
    <property type="entry name" value="GAG-pre-integrase_dom"/>
</dbReference>
<comment type="caution">
    <text evidence="5">The sequence shown here is derived from an EMBL/GenBank/DDBJ whole genome shotgun (WGS) entry which is preliminary data.</text>
</comment>
<feature type="region of interest" description="Disordered" evidence="2">
    <location>
        <begin position="506"/>
        <end position="546"/>
    </location>
</feature>
<gene>
    <name evidence="5" type="ORF">Tci_033380</name>
</gene>
<dbReference type="AlphaFoldDB" id="A0A6L2LLQ5"/>
<proteinExistence type="predicted"/>
<dbReference type="InterPro" id="IPR043502">
    <property type="entry name" value="DNA/RNA_pol_sf"/>
</dbReference>
<evidence type="ECO:0000259" key="3">
    <source>
        <dbReference type="Pfam" id="PF07727"/>
    </source>
</evidence>
<dbReference type="InterPro" id="IPR013103">
    <property type="entry name" value="RVT_2"/>
</dbReference>